<dbReference type="SUPFAM" id="SSF52317">
    <property type="entry name" value="Class I glutamine amidotransferase-like"/>
    <property type="match status" value="1"/>
</dbReference>
<proteinExistence type="predicted"/>
<feature type="region of interest" description="Disordered" evidence="1">
    <location>
        <begin position="1"/>
        <end position="20"/>
    </location>
</feature>
<sequence length="237" mass="25341">MSRENPLPNTTTGNEKPSPRNIAVIAWTGMDLTDFTSSIEVFSHVRDASRARLYKTTTVGDDEISITSQGTAIKREITTEDFIASKESFDILVIPGGGGFTGESMPQPAGLLSALREFKQLDGGQGQRVILSICAGSFFLGQAGLLEGKVATAHPKSLADLKRLCAKHGGSTIVRQHYVDAGLSETGIRIVTSAGITSGFDAALYVVETEHGFPAADMARAIMDAEYRREALPFGIF</sequence>
<keyword evidence="4" id="KW-1185">Reference proteome</keyword>
<name>A0A168G1Z1_CORDF</name>
<accession>A0A168G1Z1</accession>
<organism evidence="3 4">
    <name type="scientific">Akanthomyces lecanii RCEF 1005</name>
    <dbReference type="NCBI Taxonomy" id="1081108"/>
    <lineage>
        <taxon>Eukaryota</taxon>
        <taxon>Fungi</taxon>
        <taxon>Dikarya</taxon>
        <taxon>Ascomycota</taxon>
        <taxon>Pezizomycotina</taxon>
        <taxon>Sordariomycetes</taxon>
        <taxon>Hypocreomycetidae</taxon>
        <taxon>Hypocreales</taxon>
        <taxon>Cordycipitaceae</taxon>
        <taxon>Akanthomyces</taxon>
        <taxon>Cordyceps confragosa</taxon>
    </lineage>
</organism>
<reference evidence="3 4" key="1">
    <citation type="journal article" date="2016" name="Genome Biol. Evol.">
        <title>Divergent and convergent evolution of fungal pathogenicity.</title>
        <authorList>
            <person name="Shang Y."/>
            <person name="Xiao G."/>
            <person name="Zheng P."/>
            <person name="Cen K."/>
            <person name="Zhan S."/>
            <person name="Wang C."/>
        </authorList>
    </citation>
    <scope>NUCLEOTIDE SEQUENCE [LARGE SCALE GENOMIC DNA]</scope>
    <source>
        <strain evidence="3 4">RCEF 1005</strain>
    </source>
</reference>
<dbReference type="PANTHER" id="PTHR43130">
    <property type="entry name" value="ARAC-FAMILY TRANSCRIPTIONAL REGULATOR"/>
    <property type="match status" value="1"/>
</dbReference>
<dbReference type="STRING" id="1081108.A0A168G1Z1"/>
<dbReference type="Proteomes" id="UP000076881">
    <property type="component" value="Unassembled WGS sequence"/>
</dbReference>
<feature type="domain" description="DJ-1/PfpI" evidence="2">
    <location>
        <begin position="22"/>
        <end position="208"/>
    </location>
</feature>
<dbReference type="Pfam" id="PF01965">
    <property type="entry name" value="DJ-1_PfpI"/>
    <property type="match status" value="1"/>
</dbReference>
<evidence type="ECO:0000256" key="1">
    <source>
        <dbReference type="SAM" id="MobiDB-lite"/>
    </source>
</evidence>
<dbReference type="InterPro" id="IPR002818">
    <property type="entry name" value="DJ-1/PfpI"/>
</dbReference>
<dbReference type="OrthoDB" id="543156at2759"/>
<dbReference type="InterPro" id="IPR052158">
    <property type="entry name" value="INH-QAR"/>
</dbReference>
<evidence type="ECO:0000313" key="4">
    <source>
        <dbReference type="Proteomes" id="UP000076881"/>
    </source>
</evidence>
<protein>
    <submittedName>
        <fullName evidence="3">ThiJ/PfpI</fullName>
    </submittedName>
</protein>
<dbReference type="EMBL" id="AZHF01000004">
    <property type="protein sequence ID" value="OAA75913.1"/>
    <property type="molecule type" value="Genomic_DNA"/>
</dbReference>
<dbReference type="PANTHER" id="PTHR43130:SF3">
    <property type="entry name" value="HTH-TYPE TRANSCRIPTIONAL REGULATOR RV1931C"/>
    <property type="match status" value="1"/>
</dbReference>
<dbReference type="InterPro" id="IPR029062">
    <property type="entry name" value="Class_I_gatase-like"/>
</dbReference>
<dbReference type="Gene3D" id="3.40.50.880">
    <property type="match status" value="1"/>
</dbReference>
<comment type="caution">
    <text evidence="3">The sequence shown here is derived from an EMBL/GenBank/DDBJ whole genome shotgun (WGS) entry which is preliminary data.</text>
</comment>
<gene>
    <name evidence="3" type="ORF">LEL_05597</name>
</gene>
<dbReference type="AlphaFoldDB" id="A0A168G1Z1"/>
<evidence type="ECO:0000313" key="3">
    <source>
        <dbReference type="EMBL" id="OAA75913.1"/>
    </source>
</evidence>
<evidence type="ECO:0000259" key="2">
    <source>
        <dbReference type="Pfam" id="PF01965"/>
    </source>
</evidence>